<keyword evidence="3" id="KW-1185">Reference proteome</keyword>
<evidence type="ECO:0000313" key="3">
    <source>
        <dbReference type="Proteomes" id="UP000327013"/>
    </source>
</evidence>
<feature type="region of interest" description="Disordered" evidence="1">
    <location>
        <begin position="125"/>
        <end position="166"/>
    </location>
</feature>
<feature type="compositionally biased region" description="Basic residues" evidence="1">
    <location>
        <begin position="67"/>
        <end position="76"/>
    </location>
</feature>
<dbReference type="AlphaFoldDB" id="A0A5N6L1Q5"/>
<name>A0A5N6L1Q5_9ROSI</name>
<feature type="compositionally biased region" description="Polar residues" evidence="1">
    <location>
        <begin position="142"/>
        <end position="156"/>
    </location>
</feature>
<protein>
    <submittedName>
        <fullName evidence="2">Uncharacterized protein</fullName>
    </submittedName>
</protein>
<proteinExistence type="predicted"/>
<dbReference type="Proteomes" id="UP000327013">
    <property type="component" value="Unassembled WGS sequence"/>
</dbReference>
<accession>A0A5N6L1Q5</accession>
<sequence>MGRSHSLNTNHLLRVRERNLLRSTSLHMSITLDAMYLSRFLSNKIHPIWMVNIQSHPRNTSHERPHLTKKRSHSRNTSHLPKVRERSLYQSTSHRMSITLDAVYWSRLPLKQIHLVWMVNVQSHPRNTSHQHPHLAKKRSRSQNTSHQPSHLTNLPSIKERRHHQSTSHPIIITLDTLQWRMPRTPTTHLGS</sequence>
<evidence type="ECO:0000313" key="2">
    <source>
        <dbReference type="EMBL" id="KAB8566364.1"/>
    </source>
</evidence>
<gene>
    <name evidence="2" type="ORF">FH972_025689</name>
</gene>
<feature type="compositionally biased region" description="Basic residues" evidence="1">
    <location>
        <begin position="127"/>
        <end position="141"/>
    </location>
</feature>
<reference evidence="2 3" key="1">
    <citation type="submission" date="2019-06" db="EMBL/GenBank/DDBJ databases">
        <title>A chromosomal-level reference genome of Carpinus fangiana (Coryloideae, Betulaceae).</title>
        <authorList>
            <person name="Yang X."/>
            <person name="Wang Z."/>
            <person name="Zhang L."/>
            <person name="Hao G."/>
            <person name="Liu J."/>
            <person name="Yang Y."/>
        </authorList>
    </citation>
    <scope>NUCLEOTIDE SEQUENCE [LARGE SCALE GENOMIC DNA]</scope>
    <source>
        <strain evidence="2">Cfa_2016G</strain>
        <tissue evidence="2">Leaf</tissue>
    </source>
</reference>
<comment type="caution">
    <text evidence="2">The sequence shown here is derived from an EMBL/GenBank/DDBJ whole genome shotgun (WGS) entry which is preliminary data.</text>
</comment>
<feature type="region of interest" description="Disordered" evidence="1">
    <location>
        <begin position="57"/>
        <end position="88"/>
    </location>
</feature>
<dbReference type="EMBL" id="VIBQ01000064">
    <property type="protein sequence ID" value="KAB8566364.1"/>
    <property type="molecule type" value="Genomic_DNA"/>
</dbReference>
<evidence type="ECO:0000256" key="1">
    <source>
        <dbReference type="SAM" id="MobiDB-lite"/>
    </source>
</evidence>
<organism evidence="2 3">
    <name type="scientific">Carpinus fangiana</name>
    <dbReference type="NCBI Taxonomy" id="176857"/>
    <lineage>
        <taxon>Eukaryota</taxon>
        <taxon>Viridiplantae</taxon>
        <taxon>Streptophyta</taxon>
        <taxon>Embryophyta</taxon>
        <taxon>Tracheophyta</taxon>
        <taxon>Spermatophyta</taxon>
        <taxon>Magnoliopsida</taxon>
        <taxon>eudicotyledons</taxon>
        <taxon>Gunneridae</taxon>
        <taxon>Pentapetalae</taxon>
        <taxon>rosids</taxon>
        <taxon>fabids</taxon>
        <taxon>Fagales</taxon>
        <taxon>Betulaceae</taxon>
        <taxon>Carpinus</taxon>
    </lineage>
</organism>